<reference evidence="3" key="1">
    <citation type="journal article" date="2019" name="Int. J. Syst. Evol. Microbiol.">
        <title>The Global Catalogue of Microorganisms (GCM) 10K type strain sequencing project: providing services to taxonomists for standard genome sequencing and annotation.</title>
        <authorList>
            <consortium name="The Broad Institute Genomics Platform"/>
            <consortium name="The Broad Institute Genome Sequencing Center for Infectious Disease"/>
            <person name="Wu L."/>
            <person name="Ma J."/>
        </authorList>
    </citation>
    <scope>NUCLEOTIDE SEQUENCE [LARGE SCALE GENOMIC DNA]</scope>
    <source>
        <strain evidence="3">JCM 3389</strain>
    </source>
</reference>
<dbReference type="Proteomes" id="UP001597342">
    <property type="component" value="Unassembled WGS sequence"/>
</dbReference>
<comment type="caution">
    <text evidence="2">The sequence shown here is derived from an EMBL/GenBank/DDBJ whole genome shotgun (WGS) entry which is preliminary data.</text>
</comment>
<gene>
    <name evidence="2" type="ORF">ACFSJE_08995</name>
</gene>
<accession>A0ABW4XWX3</accession>
<evidence type="ECO:0000256" key="1">
    <source>
        <dbReference type="SAM" id="Coils"/>
    </source>
</evidence>
<evidence type="ECO:0000313" key="3">
    <source>
        <dbReference type="Proteomes" id="UP001597342"/>
    </source>
</evidence>
<keyword evidence="1" id="KW-0175">Coiled coil</keyword>
<sequence>MDIPFVAGLTDGLYSEVEGLVLLPKMFYDLSTGMQEFIYAFTWAKLQCTPNKVALNQKRMGLLLEKLEREQAETSIWSWIKEQWYTGQKELTEYKDKRCEDAEKLRTEVDEFVSFIQERENLKQLIADVEEKLTDYCNTISETDNEARYHHGKIFIVVASSLVPVAGWVSKSTKVKKILQAMRNFTKAQWDEFFGEANRRLGKKLANIENLLDKNLIEELRASGVKFTELDLKFITKNKDDFIIFLEKGNSNAGFQHIIERHWNDKELMKYFSSQNDMIDKLFKTIKDKSYLTKNIVPMNGKNNLEFTLEIILSDGKNKNFLLATGDNGYIVTFHPIK</sequence>
<name>A0ABW4XWX3_9FLAO</name>
<protein>
    <submittedName>
        <fullName evidence="2">Uncharacterized protein</fullName>
    </submittedName>
</protein>
<dbReference type="RefSeq" id="WP_379830656.1">
    <property type="nucleotide sequence ID" value="NZ_JBHUHU010000003.1"/>
</dbReference>
<proteinExistence type="predicted"/>
<keyword evidence="3" id="KW-1185">Reference proteome</keyword>
<feature type="coiled-coil region" evidence="1">
    <location>
        <begin position="112"/>
        <end position="146"/>
    </location>
</feature>
<evidence type="ECO:0000313" key="2">
    <source>
        <dbReference type="EMBL" id="MFD2099907.1"/>
    </source>
</evidence>
<organism evidence="2 3">
    <name type="scientific">Flagellimonas iocasae</name>
    <dbReference type="NCBI Taxonomy" id="2055905"/>
    <lineage>
        <taxon>Bacteria</taxon>
        <taxon>Pseudomonadati</taxon>
        <taxon>Bacteroidota</taxon>
        <taxon>Flavobacteriia</taxon>
        <taxon>Flavobacteriales</taxon>
        <taxon>Flavobacteriaceae</taxon>
        <taxon>Flagellimonas</taxon>
    </lineage>
</organism>
<dbReference type="EMBL" id="JBHUHU010000003">
    <property type="protein sequence ID" value="MFD2099907.1"/>
    <property type="molecule type" value="Genomic_DNA"/>
</dbReference>